<accession>A0A7Y0LVB2</accession>
<dbReference type="AlphaFoldDB" id="A0A7Y0LVB2"/>
<dbReference type="EMBL" id="JABCJJ010000001">
    <property type="protein sequence ID" value="NMR18730.1"/>
    <property type="molecule type" value="Genomic_DNA"/>
</dbReference>
<sequence>MDSPAHHAWLAAETRRLLEFGRGAALPDGGFGWLDRRGAVMPSVPPPLYVTCRMTHVYSLGALLGVEGSEALVDHGVAALRGRFRDAAHGGWFTAVGHDGSPADERKQAYPHSFVVLAASSALVAGRPGARELLDEALDVVERRFWDDDAGMMVEAWDRAFSKLDDYRGMNSNMHTVEAFLAAYAATGDGLWLDRATRITRRALAFAREHDWRLPEHFDPAWTPLLDHHIDTPDDPFRPYGSTMGHWLEWSRLALHVRAARMASSVCPHATDDDLLHDAVALFDAAVREGWHVDGAPGFVYTVDWTGTPRVRQRLHWVLCEALGAATTLWQGCGDDRFRDWYATWWAYADAHLLDRVDGSWHHELDPQNRPAETIRPGKADVYHALQATLLPRLPLGAALATAVRDQPPAP</sequence>
<comment type="caution">
    <text evidence="3">The sequence shown here is derived from an EMBL/GenBank/DDBJ whole genome shotgun (WGS) entry which is preliminary data.</text>
</comment>
<dbReference type="Pfam" id="PF07221">
    <property type="entry name" value="GlcNAc_2-epim"/>
    <property type="match status" value="1"/>
</dbReference>
<dbReference type="PANTHER" id="PTHR15108">
    <property type="entry name" value="N-ACYLGLUCOSAMINE-2-EPIMERASE"/>
    <property type="match status" value="1"/>
</dbReference>
<dbReference type="InterPro" id="IPR010819">
    <property type="entry name" value="AGE/CE"/>
</dbReference>
<dbReference type="InterPro" id="IPR012341">
    <property type="entry name" value="6hp_glycosidase-like_sf"/>
</dbReference>
<dbReference type="Proteomes" id="UP000562124">
    <property type="component" value="Unassembled WGS sequence"/>
</dbReference>
<evidence type="ECO:0000256" key="2">
    <source>
        <dbReference type="ARBA" id="ARBA00023235"/>
    </source>
</evidence>
<evidence type="ECO:0000313" key="4">
    <source>
        <dbReference type="Proteomes" id="UP000562124"/>
    </source>
</evidence>
<reference evidence="3 4" key="1">
    <citation type="submission" date="2020-04" db="EMBL/GenBank/DDBJ databases">
        <title>Sequencing and Assembly of C. fimi.</title>
        <authorList>
            <person name="Ramsey A.R."/>
        </authorList>
    </citation>
    <scope>NUCLEOTIDE SEQUENCE [LARGE SCALE GENOMIC DNA]</scope>
    <source>
        <strain evidence="3 4">SB</strain>
    </source>
</reference>
<comment type="similarity">
    <text evidence="1">Belongs to the N-acylglucosamine 2-epimerase family.</text>
</comment>
<organism evidence="3 4">
    <name type="scientific">Cellulomonas fimi</name>
    <dbReference type="NCBI Taxonomy" id="1708"/>
    <lineage>
        <taxon>Bacteria</taxon>
        <taxon>Bacillati</taxon>
        <taxon>Actinomycetota</taxon>
        <taxon>Actinomycetes</taxon>
        <taxon>Micrococcales</taxon>
        <taxon>Cellulomonadaceae</taxon>
        <taxon>Cellulomonas</taxon>
    </lineage>
</organism>
<dbReference type="Gene3D" id="1.50.10.10">
    <property type="match status" value="1"/>
</dbReference>
<evidence type="ECO:0000313" key="3">
    <source>
        <dbReference type="EMBL" id="NMR18730.1"/>
    </source>
</evidence>
<dbReference type="GO" id="GO:0016853">
    <property type="term" value="F:isomerase activity"/>
    <property type="evidence" value="ECO:0007669"/>
    <property type="project" value="UniProtKB-KW"/>
</dbReference>
<gene>
    <name evidence="3" type="ORF">HIR71_00565</name>
</gene>
<proteinExistence type="inferred from homology"/>
<dbReference type="SUPFAM" id="SSF48208">
    <property type="entry name" value="Six-hairpin glycosidases"/>
    <property type="match status" value="1"/>
</dbReference>
<evidence type="ECO:0000256" key="1">
    <source>
        <dbReference type="ARBA" id="ARBA00008558"/>
    </source>
</evidence>
<name>A0A7Y0LVB2_CELFI</name>
<keyword evidence="4" id="KW-1185">Reference proteome</keyword>
<protein>
    <submittedName>
        <fullName evidence="3">AGE family epimerase/isomerase</fullName>
    </submittedName>
</protein>
<keyword evidence="2 3" id="KW-0413">Isomerase</keyword>
<dbReference type="InterPro" id="IPR008928">
    <property type="entry name" value="6-hairpin_glycosidase_sf"/>
</dbReference>
<dbReference type="GO" id="GO:0005975">
    <property type="term" value="P:carbohydrate metabolic process"/>
    <property type="evidence" value="ECO:0007669"/>
    <property type="project" value="InterPro"/>
</dbReference>